<feature type="non-terminal residue" evidence="1">
    <location>
        <position position="1"/>
    </location>
</feature>
<sequence>MLEHPFLKKLSLKLYHLTPGTRRFGPYASLPWFFLAGAGLELFMNKFNVGEVSLYKTIRRRMVESESRRQFEAELLYQLFLNDNQRINLAESESNDEENVKSLEQAIVA</sequence>
<name>A0ABQ7SAP9_9ACAR</name>
<evidence type="ECO:0000313" key="1">
    <source>
        <dbReference type="EMBL" id="KAG9510489.1"/>
    </source>
</evidence>
<comment type="caution">
    <text evidence="1">The sequence shown here is derived from an EMBL/GenBank/DDBJ whole genome shotgun (WGS) entry which is preliminary data.</text>
</comment>
<keyword evidence="2" id="KW-1185">Reference proteome</keyword>
<dbReference type="Pfam" id="PF15114">
    <property type="entry name" value="UPF0640"/>
    <property type="match status" value="1"/>
</dbReference>
<gene>
    <name evidence="1" type="ORF">GZH46_00970</name>
</gene>
<organism evidence="1 2">
    <name type="scientific">Fragariocoptes setiger</name>
    <dbReference type="NCBI Taxonomy" id="1670756"/>
    <lineage>
        <taxon>Eukaryota</taxon>
        <taxon>Metazoa</taxon>
        <taxon>Ecdysozoa</taxon>
        <taxon>Arthropoda</taxon>
        <taxon>Chelicerata</taxon>
        <taxon>Arachnida</taxon>
        <taxon>Acari</taxon>
        <taxon>Acariformes</taxon>
        <taxon>Trombidiformes</taxon>
        <taxon>Prostigmata</taxon>
        <taxon>Eupodina</taxon>
        <taxon>Eriophyoidea</taxon>
        <taxon>Phytoptidae</taxon>
        <taxon>Fragariocoptes</taxon>
    </lineage>
</organism>
<dbReference type="InterPro" id="IPR028183">
    <property type="entry name" value="UQCC5"/>
</dbReference>
<dbReference type="EMBL" id="JAIFTH010000133">
    <property type="protein sequence ID" value="KAG9510489.1"/>
    <property type="molecule type" value="Genomic_DNA"/>
</dbReference>
<dbReference type="Proteomes" id="UP000825002">
    <property type="component" value="Unassembled WGS sequence"/>
</dbReference>
<accession>A0ABQ7SAP9</accession>
<evidence type="ECO:0000313" key="2">
    <source>
        <dbReference type="Proteomes" id="UP000825002"/>
    </source>
</evidence>
<proteinExistence type="predicted"/>
<protein>
    <submittedName>
        <fullName evidence="1">Small integral membrane protein 4</fullName>
    </submittedName>
</protein>
<reference evidence="1 2" key="1">
    <citation type="submission" date="2020-10" db="EMBL/GenBank/DDBJ databases">
        <authorList>
            <person name="Klimov P.B."/>
            <person name="Dyachkov S.M."/>
            <person name="Chetverikov P.E."/>
        </authorList>
    </citation>
    <scope>NUCLEOTIDE SEQUENCE [LARGE SCALE GENOMIC DNA]</scope>
    <source>
        <strain evidence="1">BMOC 18-1129-001#AD2665</strain>
        <tissue evidence="1">Entire mites</tissue>
    </source>
</reference>